<evidence type="ECO:0000313" key="3">
    <source>
        <dbReference type="Proteomes" id="UP000031572"/>
    </source>
</evidence>
<dbReference type="InterPro" id="IPR036249">
    <property type="entry name" value="Thioredoxin-like_sf"/>
</dbReference>
<name>A0A0C1Y8Z7_9BURK</name>
<keyword evidence="1" id="KW-0732">Signal</keyword>
<evidence type="ECO:0000313" key="2">
    <source>
        <dbReference type="EMBL" id="KIF83378.1"/>
    </source>
</evidence>
<dbReference type="AlphaFoldDB" id="A0A0C1Y8Z7"/>
<comment type="caution">
    <text evidence="2">The sequence shown here is derived from an EMBL/GenBank/DDBJ whole genome shotgun (WGS) entry which is preliminary data.</text>
</comment>
<evidence type="ECO:0000256" key="1">
    <source>
        <dbReference type="SAM" id="SignalP"/>
    </source>
</evidence>
<dbReference type="SUPFAM" id="SSF52833">
    <property type="entry name" value="Thioredoxin-like"/>
    <property type="match status" value="1"/>
</dbReference>
<feature type="signal peptide" evidence="1">
    <location>
        <begin position="1"/>
        <end position="24"/>
    </location>
</feature>
<feature type="chain" id="PRO_5002142909" evidence="1">
    <location>
        <begin position="25"/>
        <end position="162"/>
    </location>
</feature>
<dbReference type="EMBL" id="JWJG01000028">
    <property type="protein sequence ID" value="KIF83378.1"/>
    <property type="molecule type" value="Genomic_DNA"/>
</dbReference>
<dbReference type="Proteomes" id="UP000031572">
    <property type="component" value="Unassembled WGS sequence"/>
</dbReference>
<dbReference type="Gene3D" id="3.40.30.10">
    <property type="entry name" value="Glutaredoxin"/>
    <property type="match status" value="1"/>
</dbReference>
<gene>
    <name evidence="2" type="ORF">TSA66_25125</name>
</gene>
<proteinExistence type="predicted"/>
<reference evidence="2 3" key="1">
    <citation type="submission" date="2014-12" db="EMBL/GenBank/DDBJ databases">
        <title>Denitrispirillum autotrophicum gen. nov., sp. nov., Denitrifying, Facultatively Autotrophic Bacteria Isolated from Rice Paddy Soil.</title>
        <authorList>
            <person name="Ishii S."/>
            <person name="Ashida N."/>
            <person name="Ohno H."/>
            <person name="Otsuka S."/>
            <person name="Yokota A."/>
            <person name="Senoo K."/>
        </authorList>
    </citation>
    <scope>NUCLEOTIDE SEQUENCE [LARGE SCALE GENOMIC DNA]</scope>
    <source>
        <strain evidence="2 3">TSA66</strain>
    </source>
</reference>
<sequence>MNMLRKLIGAAICAAALVAPASHAAPAIQPFEPDGMARIVASQKGQPFVLVVWSLDCEYCQASLKTLAQEKRKRKNLHVVTLSTDALDDEQAVALMNARLASLAMAGNAWAFGEAPPEQLRYAIDSKWHGEKPRSYWFNAKGESTAYSGVITPQVIAKFMPN</sequence>
<organism evidence="2 3">
    <name type="scientific">Noviherbaspirillum autotrophicum</name>
    <dbReference type="NCBI Taxonomy" id="709839"/>
    <lineage>
        <taxon>Bacteria</taxon>
        <taxon>Pseudomonadati</taxon>
        <taxon>Pseudomonadota</taxon>
        <taxon>Betaproteobacteria</taxon>
        <taxon>Burkholderiales</taxon>
        <taxon>Oxalobacteraceae</taxon>
        <taxon>Noviherbaspirillum</taxon>
    </lineage>
</organism>
<keyword evidence="3" id="KW-1185">Reference proteome</keyword>
<protein>
    <submittedName>
        <fullName evidence="2">Uncharacterized protein</fullName>
    </submittedName>
</protein>
<dbReference type="STRING" id="709839.TSA66_25125"/>
<accession>A0A0C1Y8Z7</accession>